<dbReference type="InterPro" id="IPR013325">
    <property type="entry name" value="RNA_pol_sigma_r2"/>
</dbReference>
<sequence>MIKDDDARKLIARIVDGDQSAFRALYDLTISDVSKTVGFLLDNPDGRDDVIQEVYVSLYGALRQYNPSKALRPWLMGIVLRQISSYRRSHWRFQRIKQKSVESSAPPIEHDFSEDVADKVFNEKLLFAVLSLPPKLRSVLVLRFLHEYTREEIAEALSIPVGTVNSRLTRAIQELRAKNFSIKTEGGVAKYEF</sequence>
<dbReference type="SUPFAM" id="SSF88659">
    <property type="entry name" value="Sigma3 and sigma4 domains of RNA polymerase sigma factors"/>
    <property type="match status" value="1"/>
</dbReference>
<evidence type="ECO:0000259" key="6">
    <source>
        <dbReference type="Pfam" id="PF08281"/>
    </source>
</evidence>
<dbReference type="EMBL" id="CP071182">
    <property type="protein sequence ID" value="QSO45641.1"/>
    <property type="molecule type" value="Genomic_DNA"/>
</dbReference>
<evidence type="ECO:0000313" key="8">
    <source>
        <dbReference type="Proteomes" id="UP000663505"/>
    </source>
</evidence>
<reference evidence="7 8" key="1">
    <citation type="submission" date="2021-02" db="EMBL/GenBank/DDBJ databases">
        <title>Alicyclobacillus curvatus sp. nov. and Alicyclobacillus mengziensis sp. nov., two acidophilic bacteria isolated from acid mine drainage.</title>
        <authorList>
            <person name="Huang Y."/>
        </authorList>
    </citation>
    <scope>NUCLEOTIDE SEQUENCE [LARGE SCALE GENOMIC DNA]</scope>
    <source>
        <strain evidence="7 8">S30H14</strain>
    </source>
</reference>
<evidence type="ECO:0000256" key="3">
    <source>
        <dbReference type="ARBA" id="ARBA00023082"/>
    </source>
</evidence>
<dbReference type="InterPro" id="IPR013249">
    <property type="entry name" value="RNA_pol_sigma70_r4_t2"/>
</dbReference>
<dbReference type="InterPro" id="IPR013324">
    <property type="entry name" value="RNA_pol_sigma_r3/r4-like"/>
</dbReference>
<dbReference type="Proteomes" id="UP000663505">
    <property type="component" value="Chromosome"/>
</dbReference>
<accession>A0A9X7VV19</accession>
<keyword evidence="2" id="KW-0805">Transcription regulation</keyword>
<protein>
    <submittedName>
        <fullName evidence="7">Sigma-70 family RNA polymerase sigma factor</fullName>
    </submittedName>
</protein>
<evidence type="ECO:0000256" key="1">
    <source>
        <dbReference type="ARBA" id="ARBA00010641"/>
    </source>
</evidence>
<dbReference type="Gene3D" id="1.10.10.10">
    <property type="entry name" value="Winged helix-like DNA-binding domain superfamily/Winged helix DNA-binding domain"/>
    <property type="match status" value="1"/>
</dbReference>
<gene>
    <name evidence="7" type="ORF">JZ786_13855</name>
</gene>
<evidence type="ECO:0000256" key="2">
    <source>
        <dbReference type="ARBA" id="ARBA00023015"/>
    </source>
</evidence>
<keyword evidence="3" id="KW-0731">Sigma factor</keyword>
<organism evidence="7 8">
    <name type="scientific">Alicyclobacillus mengziensis</name>
    <dbReference type="NCBI Taxonomy" id="2931921"/>
    <lineage>
        <taxon>Bacteria</taxon>
        <taxon>Bacillati</taxon>
        <taxon>Bacillota</taxon>
        <taxon>Bacilli</taxon>
        <taxon>Bacillales</taxon>
        <taxon>Alicyclobacillaceae</taxon>
        <taxon>Alicyclobacillus</taxon>
    </lineage>
</organism>
<evidence type="ECO:0000256" key="4">
    <source>
        <dbReference type="ARBA" id="ARBA00023163"/>
    </source>
</evidence>
<dbReference type="Pfam" id="PF08281">
    <property type="entry name" value="Sigma70_r4_2"/>
    <property type="match status" value="1"/>
</dbReference>
<comment type="similarity">
    <text evidence="1">Belongs to the sigma-70 factor family. ECF subfamily.</text>
</comment>
<name>A0A9X7VV19_9BACL</name>
<dbReference type="PANTHER" id="PTHR43133:SF60">
    <property type="entry name" value="RNA POLYMERASE SIGMA FACTOR SIGV"/>
    <property type="match status" value="1"/>
</dbReference>
<proteinExistence type="inferred from homology"/>
<evidence type="ECO:0000259" key="5">
    <source>
        <dbReference type="Pfam" id="PF04542"/>
    </source>
</evidence>
<dbReference type="InterPro" id="IPR036388">
    <property type="entry name" value="WH-like_DNA-bd_sf"/>
</dbReference>
<dbReference type="Gene3D" id="1.10.1740.10">
    <property type="match status" value="1"/>
</dbReference>
<evidence type="ECO:0000313" key="7">
    <source>
        <dbReference type="EMBL" id="QSO45641.1"/>
    </source>
</evidence>
<dbReference type="Pfam" id="PF04542">
    <property type="entry name" value="Sigma70_r2"/>
    <property type="match status" value="1"/>
</dbReference>
<dbReference type="GO" id="GO:0006352">
    <property type="term" value="P:DNA-templated transcription initiation"/>
    <property type="evidence" value="ECO:0007669"/>
    <property type="project" value="InterPro"/>
</dbReference>
<dbReference type="CDD" id="cd06171">
    <property type="entry name" value="Sigma70_r4"/>
    <property type="match status" value="1"/>
</dbReference>
<dbReference type="InterPro" id="IPR014284">
    <property type="entry name" value="RNA_pol_sigma-70_dom"/>
</dbReference>
<dbReference type="AlphaFoldDB" id="A0A9X7VV19"/>
<keyword evidence="4" id="KW-0804">Transcription</keyword>
<dbReference type="InterPro" id="IPR039425">
    <property type="entry name" value="RNA_pol_sigma-70-like"/>
</dbReference>
<dbReference type="PANTHER" id="PTHR43133">
    <property type="entry name" value="RNA POLYMERASE ECF-TYPE SIGMA FACTO"/>
    <property type="match status" value="1"/>
</dbReference>
<dbReference type="GO" id="GO:0003677">
    <property type="term" value="F:DNA binding"/>
    <property type="evidence" value="ECO:0007669"/>
    <property type="project" value="InterPro"/>
</dbReference>
<dbReference type="NCBIfam" id="TIGR02937">
    <property type="entry name" value="sigma70-ECF"/>
    <property type="match status" value="1"/>
</dbReference>
<dbReference type="SUPFAM" id="SSF88946">
    <property type="entry name" value="Sigma2 domain of RNA polymerase sigma factors"/>
    <property type="match status" value="1"/>
</dbReference>
<keyword evidence="8" id="KW-1185">Reference proteome</keyword>
<dbReference type="InterPro" id="IPR007627">
    <property type="entry name" value="RNA_pol_sigma70_r2"/>
</dbReference>
<feature type="domain" description="RNA polymerase sigma factor 70 region 4 type 2" evidence="6">
    <location>
        <begin position="124"/>
        <end position="175"/>
    </location>
</feature>
<feature type="domain" description="RNA polymerase sigma-70 region 2" evidence="5">
    <location>
        <begin position="33"/>
        <end position="92"/>
    </location>
</feature>
<dbReference type="RefSeq" id="WP_206655010.1">
    <property type="nucleotide sequence ID" value="NZ_CP071182.1"/>
</dbReference>
<dbReference type="KEGG" id="afx:JZ786_13855"/>
<dbReference type="GO" id="GO:0016987">
    <property type="term" value="F:sigma factor activity"/>
    <property type="evidence" value="ECO:0007669"/>
    <property type="project" value="UniProtKB-KW"/>
</dbReference>